<dbReference type="HOGENOM" id="CLU_048246_4_2_12"/>
<sequence>MKLTDIDFKTLKLPVHPQALAAILQLDDHTEMNFKELDSLIRVDQAISAGILKLANSSFYSRGNKITSLQNAITLLGFKLIRSMVVLLTTKSLFEEGKYEKFRVHVYRHSVVTAIVAKGVAASIGMPHLQEEAFVAGLLHDIGKVILNVCDRTKFIETLNLVIEKGIPATEAEMQVFGITHAEVGKAAAETWRLPEILVRIISGHEDRRYKKPDTDSEKLALIVQYADLVAKKAGYGVYTARVDQECSAIATELGLTPVLRDANEKDQKARLDADPFFKFCTGMVA</sequence>
<dbReference type="InterPro" id="IPR003607">
    <property type="entry name" value="HD/PDEase_dom"/>
</dbReference>
<keyword evidence="3" id="KW-1185">Reference proteome</keyword>
<organism evidence="2 3">
    <name type="scientific">Turneriella parva (strain ATCC BAA-1111 / DSM 21527 / NCTC 11395 / H)</name>
    <name type="common">Leptospira parva</name>
    <dbReference type="NCBI Taxonomy" id="869212"/>
    <lineage>
        <taxon>Bacteria</taxon>
        <taxon>Pseudomonadati</taxon>
        <taxon>Spirochaetota</taxon>
        <taxon>Spirochaetia</taxon>
        <taxon>Leptospirales</taxon>
        <taxon>Leptospiraceae</taxon>
        <taxon>Turneriella</taxon>
    </lineage>
</organism>
<dbReference type="SMART" id="SM00471">
    <property type="entry name" value="HDc"/>
    <property type="match status" value="1"/>
</dbReference>
<name>I4B4T5_TURPD</name>
<gene>
    <name evidence="2" type="ordered locus">Turpa_1644</name>
</gene>
<proteinExistence type="predicted"/>
<feature type="domain" description="HDOD" evidence="1">
    <location>
        <begin position="13"/>
        <end position="208"/>
    </location>
</feature>
<evidence type="ECO:0000259" key="1">
    <source>
        <dbReference type="PROSITE" id="PS51833"/>
    </source>
</evidence>
<dbReference type="KEGG" id="tpx:Turpa_1644"/>
<accession>I4B4T5</accession>
<evidence type="ECO:0000313" key="2">
    <source>
        <dbReference type="EMBL" id="AFM12292.1"/>
    </source>
</evidence>
<dbReference type="Pfam" id="PF08668">
    <property type="entry name" value="HDOD"/>
    <property type="match status" value="1"/>
</dbReference>
<dbReference type="CDD" id="cd00077">
    <property type="entry name" value="HDc"/>
    <property type="match status" value="1"/>
</dbReference>
<dbReference type="OrthoDB" id="9773799at2"/>
<dbReference type="PROSITE" id="PS51833">
    <property type="entry name" value="HDOD"/>
    <property type="match status" value="1"/>
</dbReference>
<dbReference type="AlphaFoldDB" id="I4B4T5"/>
<dbReference type="STRING" id="869212.Turpa_1644"/>
<protein>
    <submittedName>
        <fullName evidence="2">Metal dependent phosphohydrolase</fullName>
    </submittedName>
</protein>
<evidence type="ECO:0000313" key="3">
    <source>
        <dbReference type="Proteomes" id="UP000006048"/>
    </source>
</evidence>
<dbReference type="RefSeq" id="WP_014802803.1">
    <property type="nucleotide sequence ID" value="NC_018020.1"/>
</dbReference>
<dbReference type="Proteomes" id="UP000006048">
    <property type="component" value="Chromosome"/>
</dbReference>
<dbReference type="InterPro" id="IPR052340">
    <property type="entry name" value="RNase_Y/CdgJ"/>
</dbReference>
<dbReference type="InterPro" id="IPR013976">
    <property type="entry name" value="HDOD"/>
</dbReference>
<dbReference type="PANTHER" id="PTHR33525">
    <property type="match status" value="1"/>
</dbReference>
<dbReference type="EMBL" id="CP002959">
    <property type="protein sequence ID" value="AFM12292.1"/>
    <property type="molecule type" value="Genomic_DNA"/>
</dbReference>
<reference evidence="2 3" key="1">
    <citation type="submission" date="2012-06" db="EMBL/GenBank/DDBJ databases">
        <title>The complete chromosome of genome of Turneriella parva DSM 21527.</title>
        <authorList>
            <consortium name="US DOE Joint Genome Institute (JGI-PGF)"/>
            <person name="Lucas S."/>
            <person name="Han J."/>
            <person name="Lapidus A."/>
            <person name="Bruce D."/>
            <person name="Goodwin L."/>
            <person name="Pitluck S."/>
            <person name="Peters L."/>
            <person name="Kyrpides N."/>
            <person name="Mavromatis K."/>
            <person name="Ivanova N."/>
            <person name="Mikhailova N."/>
            <person name="Chertkov O."/>
            <person name="Detter J.C."/>
            <person name="Tapia R."/>
            <person name="Han C."/>
            <person name="Land M."/>
            <person name="Hauser L."/>
            <person name="Markowitz V."/>
            <person name="Cheng J.-F."/>
            <person name="Hugenholtz P."/>
            <person name="Woyke T."/>
            <person name="Wu D."/>
            <person name="Gronow S."/>
            <person name="Wellnitz S."/>
            <person name="Brambilla E."/>
            <person name="Klenk H.-P."/>
            <person name="Eisen J.A."/>
        </authorList>
    </citation>
    <scope>NUCLEOTIDE SEQUENCE [LARGE SCALE GENOMIC DNA]</scope>
    <source>
        <strain evidence="3">ATCC BAA-1111 / DSM 21527 / NCTC 11395 / H</strain>
    </source>
</reference>
<dbReference type="Gene3D" id="1.10.3210.10">
    <property type="entry name" value="Hypothetical protein af1432"/>
    <property type="match status" value="1"/>
</dbReference>
<dbReference type="InterPro" id="IPR006675">
    <property type="entry name" value="HDIG_dom"/>
</dbReference>
<dbReference type="SUPFAM" id="SSF109604">
    <property type="entry name" value="HD-domain/PDEase-like"/>
    <property type="match status" value="1"/>
</dbReference>
<dbReference type="NCBIfam" id="TIGR00277">
    <property type="entry name" value="HDIG"/>
    <property type="match status" value="1"/>
</dbReference>
<dbReference type="PANTHER" id="PTHR33525:SF3">
    <property type="entry name" value="RIBONUCLEASE Y"/>
    <property type="match status" value="1"/>
</dbReference>